<proteinExistence type="inferred from homology"/>
<dbReference type="Gene3D" id="3.20.20.240">
    <property type="entry name" value="Methylmalonyl-CoA mutase"/>
    <property type="match status" value="1"/>
</dbReference>
<evidence type="ECO:0000256" key="3">
    <source>
        <dbReference type="ARBA" id="ARBA00008465"/>
    </source>
</evidence>
<keyword evidence="7" id="KW-0413">Isomerase</keyword>
<dbReference type="OrthoDB" id="9762378at2"/>
<protein>
    <recommendedName>
        <fullName evidence="5">methylmalonyl-CoA mutase</fullName>
        <ecNumber evidence="5">5.4.99.2</ecNumber>
    </recommendedName>
</protein>
<evidence type="ECO:0000256" key="4">
    <source>
        <dbReference type="ARBA" id="ARBA00011870"/>
    </source>
</evidence>
<gene>
    <name evidence="10" type="primary">mutA</name>
    <name evidence="10" type="ORF">GOOTI_132_00250</name>
</gene>
<evidence type="ECO:0000256" key="7">
    <source>
        <dbReference type="ARBA" id="ARBA00023235"/>
    </source>
</evidence>
<dbReference type="PANTHER" id="PTHR48101">
    <property type="entry name" value="METHYLMALONYL-COA MUTASE, MITOCHONDRIAL-RELATED"/>
    <property type="match status" value="1"/>
</dbReference>
<dbReference type="EMBL" id="BAFB01000132">
    <property type="protein sequence ID" value="GAB35024.1"/>
    <property type="molecule type" value="Genomic_DNA"/>
</dbReference>
<evidence type="ECO:0000256" key="1">
    <source>
        <dbReference type="ARBA" id="ARBA00000290"/>
    </source>
</evidence>
<name>H5TNG6_GORO1</name>
<evidence type="ECO:0000313" key="11">
    <source>
        <dbReference type="Proteomes" id="UP000005038"/>
    </source>
</evidence>
<comment type="caution">
    <text evidence="10">The sequence shown here is derived from an EMBL/GenBank/DDBJ whole genome shotgun (WGS) entry which is preliminary data.</text>
</comment>
<feature type="domain" description="Methylmalonyl-CoA mutase alpha/beta chain catalytic" evidence="9">
    <location>
        <begin position="135"/>
        <end position="474"/>
    </location>
</feature>
<dbReference type="SUPFAM" id="SSF52242">
    <property type="entry name" value="Cobalamin (vitamin B12)-binding domain"/>
    <property type="match status" value="1"/>
</dbReference>
<dbReference type="GO" id="GO:0031419">
    <property type="term" value="F:cobalamin binding"/>
    <property type="evidence" value="ECO:0007669"/>
    <property type="project" value="UniProtKB-KW"/>
</dbReference>
<accession>H5TNG6</accession>
<dbReference type="GO" id="GO:0005737">
    <property type="term" value="C:cytoplasm"/>
    <property type="evidence" value="ECO:0007669"/>
    <property type="project" value="TreeGrafter"/>
</dbReference>
<evidence type="ECO:0000256" key="8">
    <source>
        <dbReference type="ARBA" id="ARBA00023285"/>
    </source>
</evidence>
<keyword evidence="6" id="KW-0846">Cobalamin</keyword>
<dbReference type="GO" id="GO:0019678">
    <property type="term" value="P:propionate metabolic process, methylmalonyl pathway"/>
    <property type="evidence" value="ECO:0007669"/>
    <property type="project" value="TreeGrafter"/>
</dbReference>
<dbReference type="Proteomes" id="UP000005038">
    <property type="component" value="Unassembled WGS sequence"/>
</dbReference>
<dbReference type="InterPro" id="IPR036724">
    <property type="entry name" value="Cobalamin-bd_sf"/>
</dbReference>
<keyword evidence="11" id="KW-1185">Reference proteome</keyword>
<dbReference type="PROSITE" id="PS00544">
    <property type="entry name" value="METMALONYL_COA_MUTASE"/>
    <property type="match status" value="1"/>
</dbReference>
<dbReference type="SUPFAM" id="SSF51703">
    <property type="entry name" value="Cobalamin (vitamin B12)-dependent enzymes"/>
    <property type="match status" value="1"/>
</dbReference>
<dbReference type="InterPro" id="IPR058549">
    <property type="entry name" value="MeMalonylCoA_mutase_a/b_site"/>
</dbReference>
<reference evidence="10" key="1">
    <citation type="submission" date="2012-02" db="EMBL/GenBank/DDBJ databases">
        <title>Whole genome shotgun sequence of Gordonia otitidis NBRC 100426.</title>
        <authorList>
            <person name="Yoshida I."/>
            <person name="Hosoyama A."/>
            <person name="Tsuchikane K."/>
            <person name="Katsumata H."/>
            <person name="Yamazaki S."/>
            <person name="Fujita N."/>
        </authorList>
    </citation>
    <scope>NUCLEOTIDE SEQUENCE [LARGE SCALE GENOMIC DNA]</scope>
    <source>
        <strain evidence="10">NBRC 100426</strain>
    </source>
</reference>
<evidence type="ECO:0000256" key="2">
    <source>
        <dbReference type="ARBA" id="ARBA00001922"/>
    </source>
</evidence>
<evidence type="ECO:0000256" key="6">
    <source>
        <dbReference type="ARBA" id="ARBA00022628"/>
    </source>
</evidence>
<organism evidence="10 11">
    <name type="scientific">Gordonia otitidis (strain DSM 44809 / CCUG 52243 / JCM 12355 / NBRC 100426 / IFM 10032)</name>
    <dbReference type="NCBI Taxonomy" id="1108044"/>
    <lineage>
        <taxon>Bacteria</taxon>
        <taxon>Bacillati</taxon>
        <taxon>Actinomycetota</taxon>
        <taxon>Actinomycetes</taxon>
        <taxon>Mycobacteriales</taxon>
        <taxon>Gordoniaceae</taxon>
        <taxon>Gordonia</taxon>
    </lineage>
</organism>
<dbReference type="PANTHER" id="PTHR48101:SF4">
    <property type="entry name" value="METHYLMALONYL-COA MUTASE, MITOCHONDRIAL"/>
    <property type="match status" value="1"/>
</dbReference>
<sequence length="644" mass="66647">MNDQPVQSEAADLDATYRTWSESAAAVLAKSRRVDVDDLPDTPEALLSTTTADGLTIRPLYTRKDETTEAGLPGAFPYIRGADPARDVTMGWRVTERFGDSTDSPAAVNTEILEAMNNGTSGLWIALGGTLTPDDLPAVLADVILDLVPVTFDAGADGIAAAEAFAAIRAGAPQPPVATTPTASTTHSLGLSPLTAAFSGRPSVEAERATAFAAADPDPAVRAFRVDGTDFATAGADNGLEIALVVAAAVTHLRDLTDAGLTAAQALTQITFGVSVDDDQFASTAKLRALRKIWARVAQVVDARDAGGALTHAVTALSMYSQRDPWVNMLRSTVAAFGAGVGGADQVTVLGYDAALPAAQRTSGPTFTRRIARNTQLLLLEESNIGRVLDPAGGSWFVESLTDDLASNAWAVFTDIEAGGGYRAALESGWITDRVGESLARRDVEVAHRRKPVTGVSEFPNLDERPLGSDVADATDLVTGTPRLARVGRAFEELRDRSDAVLADTGRRPTVLLLPLGSVAEHNARTTFVANLLAAGGIAVINPGPVTADDVADLVAGADSPVAVICGTTRRYADDGPAVLAAARAAGVSTVLLAGADKEWPSTESDSPDGSLRVGIDAVATLRDLFDTLTASTPAGSTTSGVSA</sequence>
<dbReference type="STRING" id="1108044.GOOTI_132_00250"/>
<dbReference type="GO" id="GO:0046872">
    <property type="term" value="F:metal ion binding"/>
    <property type="evidence" value="ECO:0007669"/>
    <property type="project" value="InterPro"/>
</dbReference>
<dbReference type="AlphaFoldDB" id="H5TNG6"/>
<dbReference type="RefSeq" id="WP_007239250.1">
    <property type="nucleotide sequence ID" value="NZ_BAFB01000132.1"/>
</dbReference>
<dbReference type="Pfam" id="PF01642">
    <property type="entry name" value="MM_CoA_mutase"/>
    <property type="match status" value="1"/>
</dbReference>
<dbReference type="InterPro" id="IPR016176">
    <property type="entry name" value="Cbl-dep_enz_cat"/>
</dbReference>
<dbReference type="EC" id="5.4.99.2" evidence="5"/>
<evidence type="ECO:0000259" key="9">
    <source>
        <dbReference type="Pfam" id="PF01642"/>
    </source>
</evidence>
<dbReference type="GO" id="GO:0004494">
    <property type="term" value="F:methylmalonyl-CoA mutase activity"/>
    <property type="evidence" value="ECO:0007669"/>
    <property type="project" value="UniProtKB-EC"/>
</dbReference>
<dbReference type="InterPro" id="IPR006099">
    <property type="entry name" value="MeMalonylCoA_mutase_a/b_cat"/>
</dbReference>
<evidence type="ECO:0000313" key="10">
    <source>
        <dbReference type="EMBL" id="GAB35024.1"/>
    </source>
</evidence>
<evidence type="ECO:0000256" key="5">
    <source>
        <dbReference type="ARBA" id="ARBA00012398"/>
    </source>
</evidence>
<comment type="subunit">
    <text evidence="4">Heterodimer of an alpha and a beta chain.</text>
</comment>
<comment type="similarity">
    <text evidence="3">Belongs to the methylmalonyl-CoA mutase family.</text>
</comment>
<dbReference type="Gene3D" id="3.40.50.280">
    <property type="entry name" value="Cobalamin-binding domain"/>
    <property type="match status" value="1"/>
</dbReference>
<comment type="cofactor">
    <cofactor evidence="2">
        <name>adenosylcob(III)alamin</name>
        <dbReference type="ChEBI" id="CHEBI:18408"/>
    </cofactor>
</comment>
<keyword evidence="8" id="KW-0170">Cobalt</keyword>
<comment type="catalytic activity">
    <reaction evidence="1">
        <text>(R)-methylmalonyl-CoA = succinyl-CoA</text>
        <dbReference type="Rhea" id="RHEA:22888"/>
        <dbReference type="ChEBI" id="CHEBI:57292"/>
        <dbReference type="ChEBI" id="CHEBI:57326"/>
        <dbReference type="EC" id="5.4.99.2"/>
    </reaction>
</comment>